<accession>A0A0W0YGA5</accession>
<proteinExistence type="predicted"/>
<evidence type="ECO:0000256" key="1">
    <source>
        <dbReference type="SAM" id="Phobius"/>
    </source>
</evidence>
<dbReference type="AlphaFoldDB" id="A0A0W0YGA5"/>
<reference evidence="2 3" key="1">
    <citation type="submission" date="2015-11" db="EMBL/GenBank/DDBJ databases">
        <title>Genomic analysis of 38 Legionella species identifies large and diverse effector repertoires.</title>
        <authorList>
            <person name="Burstein D."/>
            <person name="Amaro F."/>
            <person name="Zusman T."/>
            <person name="Lifshitz Z."/>
            <person name="Cohen O."/>
            <person name="Gilbert J.A."/>
            <person name="Pupko T."/>
            <person name="Shuman H.A."/>
            <person name="Segal G."/>
        </authorList>
    </citation>
    <scope>NUCLEOTIDE SEQUENCE [LARGE SCALE GENOMIC DNA]</scope>
    <source>
        <strain evidence="2 3">Mt.St.Helens-4</strain>
    </source>
</reference>
<name>A0A0W0YGA5_9GAMM</name>
<dbReference type="eggNOG" id="ENOG50336Q2">
    <property type="taxonomic scope" value="Bacteria"/>
</dbReference>
<keyword evidence="1" id="KW-0812">Transmembrane</keyword>
<dbReference type="Proteomes" id="UP000054621">
    <property type="component" value="Unassembled WGS sequence"/>
</dbReference>
<dbReference type="PATRIC" id="fig|28087.4.peg.2272"/>
<evidence type="ECO:0008006" key="4">
    <source>
        <dbReference type="Google" id="ProtNLM"/>
    </source>
</evidence>
<organism evidence="2 3">
    <name type="scientific">Legionella sainthelensi</name>
    <dbReference type="NCBI Taxonomy" id="28087"/>
    <lineage>
        <taxon>Bacteria</taxon>
        <taxon>Pseudomonadati</taxon>
        <taxon>Pseudomonadota</taxon>
        <taxon>Gammaproteobacteria</taxon>
        <taxon>Legionellales</taxon>
        <taxon>Legionellaceae</taxon>
        <taxon>Legionella</taxon>
    </lineage>
</organism>
<dbReference type="EMBL" id="LNYV01000034">
    <property type="protein sequence ID" value="KTD55977.1"/>
    <property type="molecule type" value="Genomic_DNA"/>
</dbReference>
<keyword evidence="1" id="KW-0472">Membrane</keyword>
<gene>
    <name evidence="2" type="ORF">Lsai_2107</name>
</gene>
<keyword evidence="1" id="KW-1133">Transmembrane helix</keyword>
<feature type="transmembrane region" description="Helical" evidence="1">
    <location>
        <begin position="36"/>
        <end position="56"/>
    </location>
</feature>
<comment type="caution">
    <text evidence="2">The sequence shown here is derived from an EMBL/GenBank/DDBJ whole genome shotgun (WGS) entry which is preliminary data.</text>
</comment>
<evidence type="ECO:0000313" key="2">
    <source>
        <dbReference type="EMBL" id="KTD55977.1"/>
    </source>
</evidence>
<feature type="transmembrane region" description="Helical" evidence="1">
    <location>
        <begin position="95"/>
        <end position="114"/>
    </location>
</feature>
<dbReference type="OrthoDB" id="5654033at2"/>
<dbReference type="RefSeq" id="WP_027271053.1">
    <property type="nucleotide sequence ID" value="NZ_CAAAJE010000012.1"/>
</dbReference>
<evidence type="ECO:0000313" key="3">
    <source>
        <dbReference type="Proteomes" id="UP000054621"/>
    </source>
</evidence>
<protein>
    <recommendedName>
        <fullName evidence="4">Transmembrane protein</fullName>
    </recommendedName>
</protein>
<feature type="transmembrane region" description="Helical" evidence="1">
    <location>
        <begin position="6"/>
        <end position="24"/>
    </location>
</feature>
<feature type="transmembrane region" description="Helical" evidence="1">
    <location>
        <begin position="62"/>
        <end position="83"/>
    </location>
</feature>
<sequence>MLLLAIALFIAAAVCGLILLTAILQDKPVNKAAKNLHGIFAAVGIILVLVYVFIFMPSGSPLLVTSSILLVLAALGGLTLFILGMKKKKIPKLAAVLHPLIAFAGLLALIIYVLP</sequence>